<keyword evidence="8" id="KW-0378">Hydrolase</keyword>
<evidence type="ECO:0000313" key="8">
    <source>
        <dbReference type="EMBL" id="MBX7289923.1"/>
    </source>
</evidence>
<protein>
    <recommendedName>
        <fullName evidence="5">Signal peptidase I</fullName>
        <ecNumber evidence="5">3.4.21.89</ecNumber>
    </recommendedName>
</protein>
<evidence type="ECO:0000256" key="4">
    <source>
        <dbReference type="ARBA" id="ARBA00023136"/>
    </source>
</evidence>
<dbReference type="GO" id="GO:0016020">
    <property type="term" value="C:membrane"/>
    <property type="evidence" value="ECO:0007669"/>
    <property type="project" value="UniProtKB-SubCell"/>
</dbReference>
<gene>
    <name evidence="8" type="ORF">K4H94_02510</name>
</gene>
<feature type="domain" description="Peptidase S26" evidence="7">
    <location>
        <begin position="16"/>
        <end position="75"/>
    </location>
</feature>
<dbReference type="RefSeq" id="WP_079481087.1">
    <property type="nucleotide sequence ID" value="NZ_CP018624.1"/>
</dbReference>
<dbReference type="GO" id="GO:0009003">
    <property type="term" value="F:signal peptidase activity"/>
    <property type="evidence" value="ECO:0007669"/>
    <property type="project" value="UniProtKB-EC"/>
</dbReference>
<comment type="subcellular location">
    <subcellularLocation>
        <location evidence="1">Membrane</location>
    </subcellularLocation>
</comment>
<dbReference type="EC" id="3.4.21.89" evidence="5"/>
<keyword evidence="4 6" id="KW-0472">Membrane</keyword>
<dbReference type="PANTHER" id="PTHR10806:SF6">
    <property type="entry name" value="SIGNAL PEPTIDASE COMPLEX CATALYTIC SUBUNIT SEC11"/>
    <property type="match status" value="1"/>
</dbReference>
<dbReference type="PANTHER" id="PTHR10806">
    <property type="entry name" value="SIGNAL PEPTIDASE COMPLEX CATALYTIC SUBUNIT SEC11"/>
    <property type="match status" value="1"/>
</dbReference>
<name>A0ABD4REI0_9CLOT</name>
<dbReference type="InterPro" id="IPR036286">
    <property type="entry name" value="LexA/Signal_pep-like_sf"/>
</dbReference>
<evidence type="ECO:0000313" key="9">
    <source>
        <dbReference type="Proteomes" id="UP000775179"/>
    </source>
</evidence>
<keyword evidence="3 6" id="KW-1133">Transmembrane helix</keyword>
<evidence type="ECO:0000256" key="6">
    <source>
        <dbReference type="SAM" id="Phobius"/>
    </source>
</evidence>
<dbReference type="NCBIfam" id="TIGR02228">
    <property type="entry name" value="sigpep_I_arch"/>
    <property type="match status" value="1"/>
</dbReference>
<evidence type="ECO:0000256" key="3">
    <source>
        <dbReference type="ARBA" id="ARBA00022989"/>
    </source>
</evidence>
<comment type="caution">
    <text evidence="8">The sequence shown here is derived from an EMBL/GenBank/DDBJ whole genome shotgun (WGS) entry which is preliminary data.</text>
</comment>
<reference evidence="8 9" key="1">
    <citation type="submission" date="2021-08" db="EMBL/GenBank/DDBJ databases">
        <title>Genome sequence analysis of Clostridium chauvoei strains of European origin and evaluation of typing options for outbreak investigations.</title>
        <authorList>
            <person name="Abdel-Glil M."/>
            <person name="Thomas P."/>
            <person name="Seyboldt C."/>
        </authorList>
    </citation>
    <scope>NUCLEOTIDE SEQUENCE [LARGE SCALE GENOMIC DNA]</scope>
    <source>
        <strain evidence="8 9">S0260-09</strain>
    </source>
</reference>
<evidence type="ECO:0000256" key="2">
    <source>
        <dbReference type="ARBA" id="ARBA00022692"/>
    </source>
</evidence>
<dbReference type="InterPro" id="IPR019533">
    <property type="entry name" value="Peptidase_S26"/>
</dbReference>
<dbReference type="EMBL" id="JAIFTX010000004">
    <property type="protein sequence ID" value="MBX7289923.1"/>
    <property type="molecule type" value="Genomic_DNA"/>
</dbReference>
<dbReference type="InterPro" id="IPR001733">
    <property type="entry name" value="Peptidase_S26B"/>
</dbReference>
<accession>A0ABD4REI0</accession>
<evidence type="ECO:0000256" key="5">
    <source>
        <dbReference type="NCBIfam" id="TIGR02228"/>
    </source>
</evidence>
<proteinExistence type="predicted"/>
<feature type="transmembrane region" description="Helical" evidence="6">
    <location>
        <begin position="9"/>
        <end position="27"/>
    </location>
</feature>
<feature type="transmembrane region" description="Helical" evidence="6">
    <location>
        <begin position="138"/>
        <end position="157"/>
    </location>
</feature>
<organism evidence="8 9">
    <name type="scientific">Clostridium chauvoei</name>
    <dbReference type="NCBI Taxonomy" id="46867"/>
    <lineage>
        <taxon>Bacteria</taxon>
        <taxon>Bacillati</taxon>
        <taxon>Bacillota</taxon>
        <taxon>Clostridia</taxon>
        <taxon>Eubacteriales</taxon>
        <taxon>Clostridiaceae</taxon>
        <taxon>Clostridium</taxon>
    </lineage>
</organism>
<dbReference type="CDD" id="cd06530">
    <property type="entry name" value="S26_SPase_I"/>
    <property type="match status" value="1"/>
</dbReference>
<feature type="transmembrane region" description="Helical" evidence="6">
    <location>
        <begin position="114"/>
        <end position="132"/>
    </location>
</feature>
<dbReference type="GO" id="GO:0004252">
    <property type="term" value="F:serine-type endopeptidase activity"/>
    <property type="evidence" value="ECO:0007669"/>
    <property type="project" value="UniProtKB-UniRule"/>
</dbReference>
<dbReference type="SUPFAM" id="SSF51306">
    <property type="entry name" value="LexA/Signal peptidase"/>
    <property type="match status" value="1"/>
</dbReference>
<evidence type="ECO:0000259" key="7">
    <source>
        <dbReference type="Pfam" id="PF10502"/>
    </source>
</evidence>
<sequence>MFNKVLKGILNGIFYVVIVGIIVFALSPKLFGFSFYSVLSGSMTGSIDTGSIIAVKKVEASKIKKSDVITFKTGGDTVVTHRVVNVFNENGLKFATKGDANEQIDPMKTSEDNVIGKVIFHLPFLGYLIVFIQNNLVVVGITLTILIVGGYLIENFFSKKTKAEKVRI</sequence>
<keyword evidence="2 6" id="KW-0812">Transmembrane</keyword>
<evidence type="ECO:0000256" key="1">
    <source>
        <dbReference type="ARBA" id="ARBA00004370"/>
    </source>
</evidence>
<dbReference type="AlphaFoldDB" id="A0ABD4REI0"/>
<dbReference type="GO" id="GO:0006465">
    <property type="term" value="P:signal peptide processing"/>
    <property type="evidence" value="ECO:0007669"/>
    <property type="project" value="UniProtKB-UniRule"/>
</dbReference>
<feature type="transmembrane region" description="Helical" evidence="6">
    <location>
        <begin position="33"/>
        <end position="55"/>
    </location>
</feature>
<dbReference type="Pfam" id="PF10502">
    <property type="entry name" value="Peptidase_S26"/>
    <property type="match status" value="1"/>
</dbReference>
<dbReference type="Proteomes" id="UP000775179">
    <property type="component" value="Unassembled WGS sequence"/>
</dbReference>